<dbReference type="SUPFAM" id="SSF53335">
    <property type="entry name" value="S-adenosyl-L-methionine-dependent methyltransferases"/>
    <property type="match status" value="1"/>
</dbReference>
<sequence>MVGVDEVVERLRVAGCVFAEDEARLLRAETGGDRARLEDMLAERVSGVPLEQVLGWVSFAGVRVRMAPGVFVPRQRTELLVRTACERVEPGAVVVDVCCGSGAVAAALLRARPGLRVWACDVDERAVACARLNLPGAEVRGGDLFEGLPAGLRGGVRVITANAPYVPSGAVGAMPPEARDHEPLVALDGGDDGLAVQRRVAAEAGRWLAPGGSVLIETGSDQAARTAGLLDGAGLVSRVVSCPEREATVVVGTS</sequence>
<accession>A0ABN3GIM0</accession>
<dbReference type="Proteomes" id="UP001501218">
    <property type="component" value="Unassembled WGS sequence"/>
</dbReference>
<dbReference type="NCBIfam" id="TIGR00536">
    <property type="entry name" value="hemK_fam"/>
    <property type="match status" value="1"/>
</dbReference>
<dbReference type="InterPro" id="IPR029063">
    <property type="entry name" value="SAM-dependent_MTases_sf"/>
</dbReference>
<dbReference type="NCBIfam" id="TIGR03704">
    <property type="entry name" value="PrmC_rel_meth"/>
    <property type="match status" value="1"/>
</dbReference>
<evidence type="ECO:0000256" key="1">
    <source>
        <dbReference type="ARBA" id="ARBA00012771"/>
    </source>
</evidence>
<dbReference type="InterPro" id="IPR050320">
    <property type="entry name" value="N5-glutamine_MTase"/>
</dbReference>
<comment type="caution">
    <text evidence="7">The sequence shown here is derived from an EMBL/GenBank/DDBJ whole genome shotgun (WGS) entry which is preliminary data.</text>
</comment>
<comment type="catalytic activity">
    <reaction evidence="5">
        <text>L-glutaminyl-[peptide chain release factor] + S-adenosyl-L-methionine = N(5)-methyl-L-glutaminyl-[peptide chain release factor] + S-adenosyl-L-homocysteine + H(+)</text>
        <dbReference type="Rhea" id="RHEA:42896"/>
        <dbReference type="Rhea" id="RHEA-COMP:10271"/>
        <dbReference type="Rhea" id="RHEA-COMP:10272"/>
        <dbReference type="ChEBI" id="CHEBI:15378"/>
        <dbReference type="ChEBI" id="CHEBI:30011"/>
        <dbReference type="ChEBI" id="CHEBI:57856"/>
        <dbReference type="ChEBI" id="CHEBI:59789"/>
        <dbReference type="ChEBI" id="CHEBI:61891"/>
        <dbReference type="EC" id="2.1.1.297"/>
    </reaction>
</comment>
<protein>
    <recommendedName>
        <fullName evidence="1">peptide chain release factor N(5)-glutamine methyltransferase</fullName>
        <ecNumber evidence="1">2.1.1.297</ecNumber>
    </recommendedName>
</protein>
<dbReference type="Gene3D" id="3.40.50.150">
    <property type="entry name" value="Vaccinia Virus protein VP39"/>
    <property type="match status" value="1"/>
</dbReference>
<evidence type="ECO:0000256" key="4">
    <source>
        <dbReference type="ARBA" id="ARBA00022691"/>
    </source>
</evidence>
<dbReference type="InterPro" id="IPR022446">
    <property type="entry name" value="MeTrfrase_put"/>
</dbReference>
<reference evidence="7 8" key="1">
    <citation type="journal article" date="2019" name="Int. J. Syst. Evol. Microbiol.">
        <title>The Global Catalogue of Microorganisms (GCM) 10K type strain sequencing project: providing services to taxonomists for standard genome sequencing and annotation.</title>
        <authorList>
            <consortium name="The Broad Institute Genomics Platform"/>
            <consortium name="The Broad Institute Genome Sequencing Center for Infectious Disease"/>
            <person name="Wu L."/>
            <person name="Ma J."/>
        </authorList>
    </citation>
    <scope>NUCLEOTIDE SEQUENCE [LARGE SCALE GENOMIC DNA]</scope>
    <source>
        <strain evidence="7 8">JCM 16221</strain>
    </source>
</reference>
<dbReference type="Pfam" id="PF05175">
    <property type="entry name" value="MTS"/>
    <property type="match status" value="1"/>
</dbReference>
<keyword evidence="8" id="KW-1185">Reference proteome</keyword>
<dbReference type="EMBL" id="BAAARA010000010">
    <property type="protein sequence ID" value="GAA2352297.1"/>
    <property type="molecule type" value="Genomic_DNA"/>
</dbReference>
<feature type="domain" description="Methyltransferase small" evidence="6">
    <location>
        <begin position="63"/>
        <end position="140"/>
    </location>
</feature>
<dbReference type="PANTHER" id="PTHR18895:SF74">
    <property type="entry name" value="MTRF1L RELEASE FACTOR GLUTAMINE METHYLTRANSFERASE"/>
    <property type="match status" value="1"/>
</dbReference>
<evidence type="ECO:0000256" key="3">
    <source>
        <dbReference type="ARBA" id="ARBA00022679"/>
    </source>
</evidence>
<evidence type="ECO:0000256" key="2">
    <source>
        <dbReference type="ARBA" id="ARBA00022603"/>
    </source>
</evidence>
<keyword evidence="2" id="KW-0489">Methyltransferase</keyword>
<evidence type="ECO:0000313" key="7">
    <source>
        <dbReference type="EMBL" id="GAA2352297.1"/>
    </source>
</evidence>
<proteinExistence type="predicted"/>
<dbReference type="PANTHER" id="PTHR18895">
    <property type="entry name" value="HEMK METHYLTRANSFERASE"/>
    <property type="match status" value="1"/>
</dbReference>
<evidence type="ECO:0000313" key="8">
    <source>
        <dbReference type="Proteomes" id="UP001501218"/>
    </source>
</evidence>
<keyword evidence="4" id="KW-0949">S-adenosyl-L-methionine</keyword>
<evidence type="ECO:0000259" key="6">
    <source>
        <dbReference type="Pfam" id="PF05175"/>
    </source>
</evidence>
<name>A0ABN3GIM0_9PSEU</name>
<organism evidence="7 8">
    <name type="scientific">Saccharopolyspora halophila</name>
    <dbReference type="NCBI Taxonomy" id="405551"/>
    <lineage>
        <taxon>Bacteria</taxon>
        <taxon>Bacillati</taxon>
        <taxon>Actinomycetota</taxon>
        <taxon>Actinomycetes</taxon>
        <taxon>Pseudonocardiales</taxon>
        <taxon>Pseudonocardiaceae</taxon>
        <taxon>Saccharopolyspora</taxon>
    </lineage>
</organism>
<keyword evidence="3" id="KW-0808">Transferase</keyword>
<evidence type="ECO:0000256" key="5">
    <source>
        <dbReference type="ARBA" id="ARBA00048391"/>
    </source>
</evidence>
<dbReference type="CDD" id="cd02440">
    <property type="entry name" value="AdoMet_MTases"/>
    <property type="match status" value="1"/>
</dbReference>
<gene>
    <name evidence="7" type="ORF">GCM10009854_32830</name>
</gene>
<dbReference type="InterPro" id="IPR007848">
    <property type="entry name" value="Small_mtfrase_dom"/>
</dbReference>
<dbReference type="InterPro" id="IPR004556">
    <property type="entry name" value="HemK-like"/>
</dbReference>
<dbReference type="EC" id="2.1.1.297" evidence="1"/>